<keyword evidence="2" id="KW-0812">Transmembrane</keyword>
<dbReference type="InterPro" id="IPR021560">
    <property type="entry name" value="DUF3021"/>
</dbReference>
<organism evidence="3 4">
    <name type="scientific">Candidatus Faecalibacterium faecipullorum</name>
    <dbReference type="NCBI Taxonomy" id="2838578"/>
    <lineage>
        <taxon>Bacteria</taxon>
        <taxon>Bacillati</taxon>
        <taxon>Bacillota</taxon>
        <taxon>Clostridia</taxon>
        <taxon>Eubacteriales</taxon>
        <taxon>Oscillospiraceae</taxon>
        <taxon>Faecalibacterium</taxon>
    </lineage>
</organism>
<keyword evidence="2" id="KW-0472">Membrane</keyword>
<feature type="transmembrane region" description="Helical" evidence="2">
    <location>
        <begin position="31"/>
        <end position="55"/>
    </location>
</feature>
<feature type="compositionally biased region" description="Low complexity" evidence="1">
    <location>
        <begin position="48"/>
        <end position="57"/>
    </location>
</feature>
<feature type="region of interest" description="Disordered" evidence="1">
    <location>
        <begin position="48"/>
        <end position="69"/>
    </location>
</feature>
<comment type="caution">
    <text evidence="3">The sequence shown here is derived from an EMBL/GenBank/DDBJ whole genome shotgun (WGS) entry which is preliminary data.</text>
</comment>
<name>A0A9D2MDE5_9FIRM</name>
<reference evidence="3" key="2">
    <citation type="submission" date="2021-04" db="EMBL/GenBank/DDBJ databases">
        <authorList>
            <person name="Gilroy R."/>
        </authorList>
    </citation>
    <scope>NUCLEOTIDE SEQUENCE</scope>
    <source>
        <strain evidence="3">ChiHjej9B8-13557</strain>
    </source>
</reference>
<evidence type="ECO:0000313" key="4">
    <source>
        <dbReference type="Proteomes" id="UP000824211"/>
    </source>
</evidence>
<dbReference type="AlphaFoldDB" id="A0A9D2MDE5"/>
<keyword evidence="2" id="KW-1133">Transmembrane helix</keyword>
<protein>
    <submittedName>
        <fullName evidence="3">DUF3021 domain-containing protein</fullName>
    </submittedName>
</protein>
<evidence type="ECO:0000256" key="2">
    <source>
        <dbReference type="SAM" id="Phobius"/>
    </source>
</evidence>
<evidence type="ECO:0000313" key="3">
    <source>
        <dbReference type="EMBL" id="HJB58656.1"/>
    </source>
</evidence>
<feature type="non-terminal residue" evidence="3">
    <location>
        <position position="1"/>
    </location>
</feature>
<sequence length="106" mass="11308">QAAVACLVGAGFAGSSVVWEVERWGLALQTGVYFLLLALFMLPAAAASAGSTRGLPSGSPPRRRGDRVDLYNKESHGRPYVLPWDFCAAVQRGVSSVLCRLSRASR</sequence>
<dbReference type="Proteomes" id="UP000824211">
    <property type="component" value="Unassembled WGS sequence"/>
</dbReference>
<evidence type="ECO:0000256" key="1">
    <source>
        <dbReference type="SAM" id="MobiDB-lite"/>
    </source>
</evidence>
<gene>
    <name evidence="3" type="ORF">H9771_03180</name>
</gene>
<reference evidence="3" key="1">
    <citation type="journal article" date="2021" name="PeerJ">
        <title>Extensive microbial diversity within the chicken gut microbiome revealed by metagenomics and culture.</title>
        <authorList>
            <person name="Gilroy R."/>
            <person name="Ravi A."/>
            <person name="Getino M."/>
            <person name="Pursley I."/>
            <person name="Horton D.L."/>
            <person name="Alikhan N.F."/>
            <person name="Baker D."/>
            <person name="Gharbi K."/>
            <person name="Hall N."/>
            <person name="Watson M."/>
            <person name="Adriaenssens E.M."/>
            <person name="Foster-Nyarko E."/>
            <person name="Jarju S."/>
            <person name="Secka A."/>
            <person name="Antonio M."/>
            <person name="Oren A."/>
            <person name="Chaudhuri R.R."/>
            <person name="La Ragione R."/>
            <person name="Hildebrand F."/>
            <person name="Pallen M.J."/>
        </authorList>
    </citation>
    <scope>NUCLEOTIDE SEQUENCE</scope>
    <source>
        <strain evidence="3">ChiHjej9B8-13557</strain>
    </source>
</reference>
<dbReference type="EMBL" id="DWXX01000053">
    <property type="protein sequence ID" value="HJB58656.1"/>
    <property type="molecule type" value="Genomic_DNA"/>
</dbReference>
<accession>A0A9D2MDE5</accession>
<proteinExistence type="predicted"/>
<dbReference type="Pfam" id="PF11457">
    <property type="entry name" value="DUF3021"/>
    <property type="match status" value="1"/>
</dbReference>